<proteinExistence type="predicted"/>
<reference evidence="3 4" key="1">
    <citation type="submission" date="2017-02" db="EMBL/GenBank/DDBJ databases">
        <authorList>
            <person name="Peterson S.W."/>
        </authorList>
    </citation>
    <scope>NUCLEOTIDE SEQUENCE [LARGE SCALE GENOMIC DNA]</scope>
    <source>
        <strain evidence="3 4">LMG 22410</strain>
    </source>
</reference>
<dbReference type="InterPro" id="IPR007060">
    <property type="entry name" value="FtsL/DivIC"/>
</dbReference>
<name>A0A1R4GCV9_9MICO</name>
<dbReference type="Pfam" id="PF04977">
    <property type="entry name" value="DivIC"/>
    <property type="match status" value="1"/>
</dbReference>
<evidence type="ECO:0000313" key="3">
    <source>
        <dbReference type="EMBL" id="SJM66038.1"/>
    </source>
</evidence>
<evidence type="ECO:0000256" key="2">
    <source>
        <dbReference type="SAM" id="Phobius"/>
    </source>
</evidence>
<keyword evidence="3" id="KW-0132">Cell division</keyword>
<dbReference type="Proteomes" id="UP000195787">
    <property type="component" value="Unassembled WGS sequence"/>
</dbReference>
<feature type="coiled-coil region" evidence="1">
    <location>
        <begin position="34"/>
        <end position="68"/>
    </location>
</feature>
<keyword evidence="2" id="KW-0472">Membrane</keyword>
<dbReference type="GO" id="GO:0051301">
    <property type="term" value="P:cell division"/>
    <property type="evidence" value="ECO:0007669"/>
    <property type="project" value="UniProtKB-KW"/>
</dbReference>
<evidence type="ECO:0000256" key="1">
    <source>
        <dbReference type="SAM" id="Coils"/>
    </source>
</evidence>
<keyword evidence="2" id="KW-0812">Transmembrane</keyword>
<sequence>MQSRGQLRVSWLFLTVVALVLVGAFTLSPSISLLIEQNARINELQGDLDEVNADIDELEQEVANWSDPAYVQAQARDRLYYVMPGEQAFTVLDDREGLETLDDTSVTSDSLTQESVDWATVGLESIIIAGVTEQTQEELADTSVIVEGE</sequence>
<protein>
    <submittedName>
        <fullName evidence="3">Cell division protein DivIC (FtsB), stabilizes FtsL against RasP cleavage</fullName>
    </submittedName>
</protein>
<feature type="transmembrane region" description="Helical" evidence="2">
    <location>
        <begin position="12"/>
        <end position="35"/>
    </location>
</feature>
<keyword evidence="3" id="KW-0131">Cell cycle</keyword>
<keyword evidence="2" id="KW-1133">Transmembrane helix</keyword>
<gene>
    <name evidence="3" type="ORF">CZ674_11000</name>
</gene>
<evidence type="ECO:0000313" key="4">
    <source>
        <dbReference type="Proteomes" id="UP000195787"/>
    </source>
</evidence>
<dbReference type="EMBL" id="FUHU01000043">
    <property type="protein sequence ID" value="SJM66038.1"/>
    <property type="molecule type" value="Genomic_DNA"/>
</dbReference>
<dbReference type="AlphaFoldDB" id="A0A1R4GCV9"/>
<accession>A0A1R4GCV9</accession>
<organism evidence="3 4">
    <name type="scientific">Agrococcus casei LMG 22410</name>
    <dbReference type="NCBI Taxonomy" id="1255656"/>
    <lineage>
        <taxon>Bacteria</taxon>
        <taxon>Bacillati</taxon>
        <taxon>Actinomycetota</taxon>
        <taxon>Actinomycetes</taxon>
        <taxon>Micrococcales</taxon>
        <taxon>Microbacteriaceae</taxon>
        <taxon>Agrococcus</taxon>
    </lineage>
</organism>
<keyword evidence="1" id="KW-0175">Coiled coil</keyword>
<keyword evidence="4" id="KW-1185">Reference proteome</keyword>